<dbReference type="InterPro" id="IPR007188">
    <property type="entry name" value="ARPC2"/>
</dbReference>
<evidence type="ECO:0000256" key="1">
    <source>
        <dbReference type="ARBA" id="ARBA00004245"/>
    </source>
</evidence>
<keyword evidence="5" id="KW-0009">Actin-binding</keyword>
<dbReference type="GeneTree" id="ENSGT00390000016794"/>
<evidence type="ECO:0000313" key="9">
    <source>
        <dbReference type="Ensembl" id="ENSSVLP00005000099.1"/>
    </source>
</evidence>
<organism evidence="9 10">
    <name type="scientific">Sciurus vulgaris</name>
    <name type="common">Eurasian red squirrel</name>
    <dbReference type="NCBI Taxonomy" id="55149"/>
    <lineage>
        <taxon>Eukaryota</taxon>
        <taxon>Metazoa</taxon>
        <taxon>Chordata</taxon>
        <taxon>Craniata</taxon>
        <taxon>Vertebrata</taxon>
        <taxon>Euteleostomi</taxon>
        <taxon>Mammalia</taxon>
        <taxon>Eutheria</taxon>
        <taxon>Euarchontoglires</taxon>
        <taxon>Glires</taxon>
        <taxon>Rodentia</taxon>
        <taxon>Sciuromorpha</taxon>
        <taxon>Sciuridae</taxon>
        <taxon>Sciurinae</taxon>
        <taxon>Sciurini</taxon>
        <taxon>Sciurus</taxon>
    </lineage>
</organism>
<protein>
    <recommendedName>
        <fullName evidence="3">Actin-related protein 2/3 complex subunit 2</fullName>
    </recommendedName>
    <alternativeName>
        <fullName evidence="7">Arp2/3 complex 34 kDa subunit</fullName>
    </alternativeName>
</protein>
<dbReference type="SUPFAM" id="SSF69645">
    <property type="entry name" value="Arp2/3 complex subunits"/>
    <property type="match status" value="1"/>
</dbReference>
<evidence type="ECO:0000256" key="3">
    <source>
        <dbReference type="ARBA" id="ARBA00017833"/>
    </source>
</evidence>
<comment type="function">
    <text evidence="8">Actin-binding component of the Arp2/3 complex, a multiprotein complex that mediates actin polymerization upon stimulation by nucleation-promoting factor (NPF). The Arp2/3 complex mediates the formation of branched actin networks in the cytoplasm, providing the force for cell motility. Seems to contact the mother actin filament. In addition to its role in the cytoplasmic cytoskeleton, the Arp2/3 complex also promotes actin polymerization in the nucleus, thereby regulating gene transcription and repair of damaged DNA. The Arp2/3 complex promotes homologous recombination (HR) repair in response to DNA damage by promoting nuclear actin polymerization, leading to drive motility of double-strand breaks (DSBs).</text>
</comment>
<evidence type="ECO:0000256" key="7">
    <source>
        <dbReference type="ARBA" id="ARBA00029755"/>
    </source>
</evidence>
<dbReference type="GO" id="GO:0005885">
    <property type="term" value="C:Arp2/3 protein complex"/>
    <property type="evidence" value="ECO:0007669"/>
    <property type="project" value="InterPro"/>
</dbReference>
<keyword evidence="4" id="KW-0963">Cytoplasm</keyword>
<dbReference type="Ensembl" id="ENSSVLT00005000123.1">
    <property type="protein sequence ID" value="ENSSVLP00005000099.1"/>
    <property type="gene ID" value="ENSSVLG00005000104.1"/>
</dbReference>
<name>A0A8D2ABT0_SCIVU</name>
<dbReference type="GO" id="GO:0005200">
    <property type="term" value="F:structural constituent of cytoskeleton"/>
    <property type="evidence" value="ECO:0007669"/>
    <property type="project" value="TreeGrafter"/>
</dbReference>
<dbReference type="GO" id="GO:0034314">
    <property type="term" value="P:Arp2/3 complex-mediated actin nucleation"/>
    <property type="evidence" value="ECO:0007669"/>
    <property type="project" value="InterPro"/>
</dbReference>
<accession>A0A8D2ABT0</accession>
<evidence type="ECO:0000256" key="6">
    <source>
        <dbReference type="ARBA" id="ARBA00023212"/>
    </source>
</evidence>
<comment type="subcellular location">
    <subcellularLocation>
        <location evidence="1">Cytoplasm</location>
        <location evidence="1">Cytoskeleton</location>
    </subcellularLocation>
</comment>
<evidence type="ECO:0000256" key="2">
    <source>
        <dbReference type="ARBA" id="ARBA00007192"/>
    </source>
</evidence>
<dbReference type="Proteomes" id="UP000694564">
    <property type="component" value="Chromosome 1"/>
</dbReference>
<evidence type="ECO:0000256" key="4">
    <source>
        <dbReference type="ARBA" id="ARBA00022490"/>
    </source>
</evidence>
<reference evidence="9" key="3">
    <citation type="submission" date="2025-09" db="UniProtKB">
        <authorList>
            <consortium name="Ensembl"/>
        </authorList>
    </citation>
    <scope>IDENTIFICATION</scope>
</reference>
<evidence type="ECO:0000313" key="10">
    <source>
        <dbReference type="Proteomes" id="UP000694564"/>
    </source>
</evidence>
<evidence type="ECO:0000256" key="8">
    <source>
        <dbReference type="ARBA" id="ARBA00045903"/>
    </source>
</evidence>
<dbReference type="PANTHER" id="PTHR12058">
    <property type="entry name" value="ARP2/3 COMPLEX 34 KDA SUBUNIT"/>
    <property type="match status" value="1"/>
</dbReference>
<dbReference type="GO" id="GO:0051015">
    <property type="term" value="F:actin filament binding"/>
    <property type="evidence" value="ECO:0007669"/>
    <property type="project" value="TreeGrafter"/>
</dbReference>
<reference evidence="9" key="1">
    <citation type="submission" date="2020-06" db="EMBL/GenBank/DDBJ databases">
        <authorList>
            <consortium name="Wellcome Sanger Institute Data Sharing"/>
        </authorList>
    </citation>
    <scope>NUCLEOTIDE SEQUENCE [LARGE SCALE GENOMIC DNA]</scope>
</reference>
<proteinExistence type="inferred from homology"/>
<comment type="similarity">
    <text evidence="2">Belongs to the ARPC2 family.</text>
</comment>
<keyword evidence="6" id="KW-0206">Cytoskeleton</keyword>
<dbReference type="InterPro" id="IPR034666">
    <property type="entry name" value="ARPC2/4"/>
</dbReference>
<reference evidence="9" key="2">
    <citation type="submission" date="2025-08" db="UniProtKB">
        <authorList>
            <consortium name="Ensembl"/>
        </authorList>
    </citation>
    <scope>IDENTIFICATION</scope>
</reference>
<dbReference type="PANTHER" id="PTHR12058:SF0">
    <property type="entry name" value="ACTIN-RELATED PROTEIN 2_3 COMPLEX SUBUNIT 2"/>
    <property type="match status" value="1"/>
</dbReference>
<dbReference type="OrthoDB" id="148331at2759"/>
<dbReference type="GO" id="GO:0030041">
    <property type="term" value="P:actin filament polymerization"/>
    <property type="evidence" value="ECO:0007669"/>
    <property type="project" value="InterPro"/>
</dbReference>
<sequence length="102" mass="11888">MILPEVNNHFIKEMFMLKFENTSSGNKPEAIEVTSYFYRNLYHISNPNGDKAKVMVSIYLKFYRELQVHGANEILKGMYRSFFSSFLSSPSPSSLRIEPRRA</sequence>
<evidence type="ECO:0000256" key="5">
    <source>
        <dbReference type="ARBA" id="ARBA00023203"/>
    </source>
</evidence>
<dbReference type="AlphaFoldDB" id="A0A8D2ABT0"/>
<keyword evidence="10" id="KW-1185">Reference proteome</keyword>
<dbReference type="Gene3D" id="3.30.1460.20">
    <property type="match status" value="1"/>
</dbReference>